<organism evidence="1 2">
    <name type="scientific">Dryococelus australis</name>
    <dbReference type="NCBI Taxonomy" id="614101"/>
    <lineage>
        <taxon>Eukaryota</taxon>
        <taxon>Metazoa</taxon>
        <taxon>Ecdysozoa</taxon>
        <taxon>Arthropoda</taxon>
        <taxon>Hexapoda</taxon>
        <taxon>Insecta</taxon>
        <taxon>Pterygota</taxon>
        <taxon>Neoptera</taxon>
        <taxon>Polyneoptera</taxon>
        <taxon>Phasmatodea</taxon>
        <taxon>Verophasmatodea</taxon>
        <taxon>Anareolatae</taxon>
        <taxon>Phasmatidae</taxon>
        <taxon>Eurycanthinae</taxon>
        <taxon>Dryococelus</taxon>
    </lineage>
</organism>
<protein>
    <submittedName>
        <fullName evidence="1">Uncharacterized protein</fullName>
    </submittedName>
</protein>
<comment type="caution">
    <text evidence="1">The sequence shown here is derived from an EMBL/GenBank/DDBJ whole genome shotgun (WGS) entry which is preliminary data.</text>
</comment>
<evidence type="ECO:0000313" key="1">
    <source>
        <dbReference type="EMBL" id="KAJ8872701.1"/>
    </source>
</evidence>
<evidence type="ECO:0000313" key="2">
    <source>
        <dbReference type="Proteomes" id="UP001159363"/>
    </source>
</evidence>
<dbReference type="Proteomes" id="UP001159363">
    <property type="component" value="Chromosome 10"/>
</dbReference>
<proteinExistence type="predicted"/>
<sequence>MLSEKVGRPKVETCATLFDQLCFFLAENGECQCTLEELRGVMVELADSEEHIYSDKHVKDLIIKRYGSQVLCTNLPNSSCVFTFRDTADKYLTRKLHSEIDPEPKYEKLRIVTAATAIIRDVI</sequence>
<name>A0ABQ9GKZ5_9NEOP</name>
<keyword evidence="2" id="KW-1185">Reference proteome</keyword>
<reference evidence="1 2" key="1">
    <citation type="submission" date="2023-02" db="EMBL/GenBank/DDBJ databases">
        <title>LHISI_Scaffold_Assembly.</title>
        <authorList>
            <person name="Stuart O.P."/>
            <person name="Cleave R."/>
            <person name="Magrath M.J.L."/>
            <person name="Mikheyev A.S."/>
        </authorList>
    </citation>
    <scope>NUCLEOTIDE SEQUENCE [LARGE SCALE GENOMIC DNA]</scope>
    <source>
        <strain evidence="1">Daus_M_001</strain>
        <tissue evidence="1">Leg muscle</tissue>
    </source>
</reference>
<accession>A0ABQ9GKZ5</accession>
<gene>
    <name evidence="1" type="ORF">PR048_026314</name>
</gene>
<dbReference type="EMBL" id="JARBHB010000011">
    <property type="protein sequence ID" value="KAJ8872701.1"/>
    <property type="molecule type" value="Genomic_DNA"/>
</dbReference>